<proteinExistence type="predicted"/>
<evidence type="ECO:0000313" key="3">
    <source>
        <dbReference type="EMBL" id="GAA4477281.1"/>
    </source>
</evidence>
<sequence length="208" mass="22641">MTGLPDDDVIHVLRRMETTLRKTAAVGHRLVVEVMERSIPGNLDCRSITDFLTQTLRISGADATRRVRGATKVGTWHTPTGVDLDPVLPESARAVRDGDIGPDHVAAIATILREIPHNTPIERIEVAEAILATAARSATPEDVTTLGLHLLAHLNPDGDGPDERDRRRRRGLRTGKQDSDLMTPISGLIDPRHGHCSIRSSPHTPDPA</sequence>
<dbReference type="Pfam" id="PF02720">
    <property type="entry name" value="DUF222"/>
    <property type="match status" value="1"/>
</dbReference>
<reference evidence="4" key="1">
    <citation type="journal article" date="2019" name="Int. J. Syst. Evol. Microbiol.">
        <title>The Global Catalogue of Microorganisms (GCM) 10K type strain sequencing project: providing services to taxonomists for standard genome sequencing and annotation.</title>
        <authorList>
            <consortium name="The Broad Institute Genomics Platform"/>
            <consortium name="The Broad Institute Genome Sequencing Center for Infectious Disease"/>
            <person name="Wu L."/>
            <person name="Ma J."/>
        </authorList>
    </citation>
    <scope>NUCLEOTIDE SEQUENCE [LARGE SCALE GENOMIC DNA]</scope>
    <source>
        <strain evidence="4">JCM 32206</strain>
    </source>
</reference>
<comment type="caution">
    <text evidence="3">The sequence shown here is derived from an EMBL/GenBank/DDBJ whole genome shotgun (WGS) entry which is preliminary data.</text>
</comment>
<evidence type="ECO:0000313" key="4">
    <source>
        <dbReference type="Proteomes" id="UP001501183"/>
    </source>
</evidence>
<dbReference type="InterPro" id="IPR003870">
    <property type="entry name" value="DUF222"/>
</dbReference>
<gene>
    <name evidence="3" type="ORF">GCM10023094_19160</name>
</gene>
<evidence type="ECO:0000256" key="1">
    <source>
        <dbReference type="SAM" id="MobiDB-lite"/>
    </source>
</evidence>
<dbReference type="Proteomes" id="UP001501183">
    <property type="component" value="Unassembled WGS sequence"/>
</dbReference>
<feature type="compositionally biased region" description="Polar residues" evidence="1">
    <location>
        <begin position="198"/>
        <end position="208"/>
    </location>
</feature>
<dbReference type="EMBL" id="BAABFB010000030">
    <property type="protein sequence ID" value="GAA4477281.1"/>
    <property type="molecule type" value="Genomic_DNA"/>
</dbReference>
<organism evidence="3 4">
    <name type="scientific">Rhodococcus olei</name>
    <dbReference type="NCBI Taxonomy" id="2161675"/>
    <lineage>
        <taxon>Bacteria</taxon>
        <taxon>Bacillati</taxon>
        <taxon>Actinomycetota</taxon>
        <taxon>Actinomycetes</taxon>
        <taxon>Mycobacteriales</taxon>
        <taxon>Nocardiaceae</taxon>
        <taxon>Rhodococcus</taxon>
    </lineage>
</organism>
<evidence type="ECO:0000259" key="2">
    <source>
        <dbReference type="Pfam" id="PF02720"/>
    </source>
</evidence>
<feature type="region of interest" description="Disordered" evidence="1">
    <location>
        <begin position="153"/>
        <end position="208"/>
    </location>
</feature>
<accession>A0ABP8P0S9</accession>
<name>A0ABP8P0S9_9NOCA</name>
<keyword evidence="4" id="KW-1185">Reference proteome</keyword>
<protein>
    <recommendedName>
        <fullName evidence="2">DUF222 domain-containing protein</fullName>
    </recommendedName>
</protein>
<feature type="domain" description="DUF222" evidence="2">
    <location>
        <begin position="12"/>
        <end position="194"/>
    </location>
</feature>